<reference evidence="2 3" key="1">
    <citation type="journal article" date="2016" name="Nat. Commun.">
        <title>Thousands of microbial genomes shed light on interconnected biogeochemical processes in an aquifer system.</title>
        <authorList>
            <person name="Anantharaman K."/>
            <person name="Brown C.T."/>
            <person name="Hug L.A."/>
            <person name="Sharon I."/>
            <person name="Castelle C.J."/>
            <person name="Probst A.J."/>
            <person name="Thomas B.C."/>
            <person name="Singh A."/>
            <person name="Wilkins M.J."/>
            <person name="Karaoz U."/>
            <person name="Brodie E.L."/>
            <person name="Williams K.H."/>
            <person name="Hubbard S.S."/>
            <person name="Banfield J.F."/>
        </authorList>
    </citation>
    <scope>NUCLEOTIDE SEQUENCE [LARGE SCALE GENOMIC DNA]</scope>
</reference>
<accession>A0A1F7RKF6</accession>
<gene>
    <name evidence="2" type="ORF">A2161_15650</name>
</gene>
<keyword evidence="1" id="KW-1133">Transmembrane helix</keyword>
<keyword evidence="1" id="KW-0812">Transmembrane</keyword>
<keyword evidence="1" id="KW-0472">Membrane</keyword>
<evidence type="ECO:0000313" key="2">
    <source>
        <dbReference type="EMBL" id="OGL42046.1"/>
    </source>
</evidence>
<comment type="caution">
    <text evidence="2">The sequence shown here is derived from an EMBL/GenBank/DDBJ whole genome shotgun (WGS) entry which is preliminary data.</text>
</comment>
<feature type="transmembrane region" description="Helical" evidence="1">
    <location>
        <begin position="44"/>
        <end position="70"/>
    </location>
</feature>
<protein>
    <submittedName>
        <fullName evidence="2">Uncharacterized protein</fullName>
    </submittedName>
</protein>
<proteinExistence type="predicted"/>
<name>A0A1F7RKF6_9BACT</name>
<dbReference type="Proteomes" id="UP000179266">
    <property type="component" value="Unassembled WGS sequence"/>
</dbReference>
<sequence length="112" mass="12797">MSKFHFIILASLGIGGLIFAALVGLLVWWDSGKRRRHRSLKLRLFIWGLGFPLFFAISDIASLLISYLYLSQKHITVAYLKIIAFGLPVMLLLGIFSGFYSHFFLKNTMQDK</sequence>
<dbReference type="EMBL" id="MGDD01000335">
    <property type="protein sequence ID" value="OGL42046.1"/>
    <property type="molecule type" value="Genomic_DNA"/>
</dbReference>
<evidence type="ECO:0000256" key="1">
    <source>
        <dbReference type="SAM" id="Phobius"/>
    </source>
</evidence>
<evidence type="ECO:0000313" key="3">
    <source>
        <dbReference type="Proteomes" id="UP000179266"/>
    </source>
</evidence>
<feature type="transmembrane region" description="Helical" evidence="1">
    <location>
        <begin position="82"/>
        <end position="105"/>
    </location>
</feature>
<organism evidence="2 3">
    <name type="scientific">Candidatus Schekmanbacteria bacterium RBG_13_48_7</name>
    <dbReference type="NCBI Taxonomy" id="1817878"/>
    <lineage>
        <taxon>Bacteria</taxon>
        <taxon>Candidatus Schekmaniibacteriota</taxon>
    </lineage>
</organism>
<feature type="transmembrane region" description="Helical" evidence="1">
    <location>
        <begin position="6"/>
        <end position="29"/>
    </location>
</feature>
<dbReference type="AlphaFoldDB" id="A0A1F7RKF6"/>